<evidence type="ECO:0000313" key="7">
    <source>
        <dbReference type="Proteomes" id="UP000294368"/>
    </source>
</evidence>
<evidence type="ECO:0000259" key="5">
    <source>
        <dbReference type="PROSITE" id="PS50893"/>
    </source>
</evidence>
<dbReference type="GO" id="GO:0005524">
    <property type="term" value="F:ATP binding"/>
    <property type="evidence" value="ECO:0007669"/>
    <property type="project" value="UniProtKB-KW"/>
</dbReference>
<gene>
    <name evidence="6" type="primary">mlaF</name>
    <name evidence="6" type="ORF">ERCIKOCA2762_219</name>
</gene>
<keyword evidence="3" id="KW-0547">Nucleotide-binding</keyword>
<dbReference type="EC" id="3.6.3.-" evidence="6"/>
<evidence type="ECO:0000256" key="2">
    <source>
        <dbReference type="ARBA" id="ARBA00022448"/>
    </source>
</evidence>
<dbReference type="InterPro" id="IPR003593">
    <property type="entry name" value="AAA+_ATPase"/>
</dbReference>
<dbReference type="PANTHER" id="PTHR43023">
    <property type="entry name" value="PROTEIN TRIGALACTOSYLDIACYLGLYCEROL 3, CHLOROPLASTIC"/>
    <property type="match status" value="1"/>
</dbReference>
<evidence type="ECO:0000256" key="3">
    <source>
        <dbReference type="ARBA" id="ARBA00022741"/>
    </source>
</evidence>
<dbReference type="InterPro" id="IPR027417">
    <property type="entry name" value="P-loop_NTPase"/>
</dbReference>
<keyword evidence="6" id="KW-0378">Hydrolase</keyword>
<dbReference type="EMBL" id="LR217715">
    <property type="protein sequence ID" value="VFP82977.1"/>
    <property type="molecule type" value="Genomic_DNA"/>
</dbReference>
<dbReference type="GO" id="GO:0016887">
    <property type="term" value="F:ATP hydrolysis activity"/>
    <property type="evidence" value="ECO:0007669"/>
    <property type="project" value="InterPro"/>
</dbReference>
<dbReference type="PROSITE" id="PS50893">
    <property type="entry name" value="ABC_TRANSPORTER_2"/>
    <property type="match status" value="1"/>
</dbReference>
<protein>
    <submittedName>
        <fullName evidence="6">Intermembrane phospholipid transport system ATP-binding protein MlaF</fullName>
        <ecNumber evidence="6">3.6.3.-</ecNumber>
    </submittedName>
</protein>
<evidence type="ECO:0000256" key="1">
    <source>
        <dbReference type="ARBA" id="ARBA00006526"/>
    </source>
</evidence>
<dbReference type="Proteomes" id="UP000294368">
    <property type="component" value="Chromosome"/>
</dbReference>
<dbReference type="Gene3D" id="3.40.50.300">
    <property type="entry name" value="P-loop containing nucleotide triphosphate hydrolases"/>
    <property type="match status" value="1"/>
</dbReference>
<dbReference type="OrthoDB" id="9802264at2"/>
<dbReference type="InterPro" id="IPR003439">
    <property type="entry name" value="ABC_transporter-like_ATP-bd"/>
</dbReference>
<comment type="similarity">
    <text evidence="1">Belongs to the ABC transporter superfamily. Drug exporter-2 (TC 3.A.1.117) family.</text>
</comment>
<name>A0A451D9R9_9GAMM</name>
<keyword evidence="4 6" id="KW-0067">ATP-binding</keyword>
<accession>A0A451D9R9</accession>
<keyword evidence="2" id="KW-0813">Transport</keyword>
<dbReference type="AlphaFoldDB" id="A0A451D9R9"/>
<sequence>MKKNIVEMLHVSFSHKNMIIFDNLSLSIPRGKITAIIGPSGVGKTTLLRLIGGQLRPISGEVWFNNVNIPTLSRASLYEVRKKMGMLFQTGALFTDLNVFDNVAWSLREHADLPKTLLHSTVIMKLEAVGLRGATHLKPSELSGGMIRRTALARALALEPDLMMFDEPFVGQDPVTVQLIIKLIHKLKYALDMTFIIVSHDIPEVLSIADYTYLINERQILAQGTTHDLHTHGNICVRKFINGISNGSRPTFFPTQDYLQDLLGLR</sequence>
<dbReference type="SMART" id="SM00382">
    <property type="entry name" value="AAA"/>
    <property type="match status" value="1"/>
</dbReference>
<dbReference type="RefSeq" id="WP_157988379.1">
    <property type="nucleotide sequence ID" value="NZ_LR217715.1"/>
</dbReference>
<dbReference type="PANTHER" id="PTHR43023:SF6">
    <property type="entry name" value="INTERMEMBRANE PHOSPHOLIPID TRANSPORT SYSTEM ATP-BINDING PROTEIN MLAF"/>
    <property type="match status" value="1"/>
</dbReference>
<organism evidence="6 7">
    <name type="scientific">Candidatus Erwinia haradaeae</name>
    <dbReference type="NCBI Taxonomy" id="1922217"/>
    <lineage>
        <taxon>Bacteria</taxon>
        <taxon>Pseudomonadati</taxon>
        <taxon>Pseudomonadota</taxon>
        <taxon>Gammaproteobacteria</taxon>
        <taxon>Enterobacterales</taxon>
        <taxon>Erwiniaceae</taxon>
        <taxon>Erwinia</taxon>
    </lineage>
</organism>
<feature type="domain" description="ABC transporter" evidence="5">
    <location>
        <begin position="6"/>
        <end position="242"/>
    </location>
</feature>
<dbReference type="SUPFAM" id="SSF52540">
    <property type="entry name" value="P-loop containing nucleoside triphosphate hydrolases"/>
    <property type="match status" value="1"/>
</dbReference>
<reference evidence="6 7" key="1">
    <citation type="submission" date="2019-02" db="EMBL/GenBank/DDBJ databases">
        <authorList>
            <person name="Manzano-Marin A."/>
            <person name="Manzano-Marin A."/>
        </authorList>
    </citation>
    <scope>NUCLEOTIDE SEQUENCE [LARGE SCALE GENOMIC DNA]</scope>
    <source>
        <strain evidence="6 7">ErCikochiana</strain>
    </source>
</reference>
<proteinExistence type="inferred from homology"/>
<evidence type="ECO:0000256" key="4">
    <source>
        <dbReference type="ARBA" id="ARBA00022840"/>
    </source>
</evidence>
<dbReference type="Pfam" id="PF00005">
    <property type="entry name" value="ABC_tran"/>
    <property type="match status" value="1"/>
</dbReference>
<evidence type="ECO:0000313" key="6">
    <source>
        <dbReference type="EMBL" id="VFP82977.1"/>
    </source>
</evidence>